<comment type="caution">
    <text evidence="1">The sequence shown here is derived from an EMBL/GenBank/DDBJ whole genome shotgun (WGS) entry which is preliminary data.</text>
</comment>
<organism evidence="1 2">
    <name type="scientific">Candidatus Giovannonibacteria bacterium GW2011_GWB1_47_6b</name>
    <dbReference type="NCBI Taxonomy" id="1618655"/>
    <lineage>
        <taxon>Bacteria</taxon>
        <taxon>Candidatus Giovannoniibacteriota</taxon>
    </lineage>
</organism>
<dbReference type="Proteomes" id="UP000034682">
    <property type="component" value="Unassembled WGS sequence"/>
</dbReference>
<reference evidence="1 2" key="1">
    <citation type="journal article" date="2015" name="Nature">
        <title>rRNA introns, odd ribosomes, and small enigmatic genomes across a large radiation of phyla.</title>
        <authorList>
            <person name="Brown C.T."/>
            <person name="Hug L.A."/>
            <person name="Thomas B.C."/>
            <person name="Sharon I."/>
            <person name="Castelle C.J."/>
            <person name="Singh A."/>
            <person name="Wilkins M.J."/>
            <person name="Williams K.H."/>
            <person name="Banfield J.F."/>
        </authorList>
    </citation>
    <scope>NUCLEOTIDE SEQUENCE [LARGE SCALE GENOMIC DNA]</scope>
</reference>
<name>A0A0G1T2K0_9BACT</name>
<accession>A0A0G1T2K0</accession>
<dbReference type="AlphaFoldDB" id="A0A0G1T2K0"/>
<dbReference type="EMBL" id="LCOK01000038">
    <property type="protein sequence ID" value="KKU75972.1"/>
    <property type="molecule type" value="Genomic_DNA"/>
</dbReference>
<evidence type="ECO:0000313" key="2">
    <source>
        <dbReference type="Proteomes" id="UP000034682"/>
    </source>
</evidence>
<protein>
    <submittedName>
        <fullName evidence="1">Uncharacterized protein</fullName>
    </submittedName>
</protein>
<gene>
    <name evidence="1" type="ORF">UY02_C0038G0007</name>
</gene>
<evidence type="ECO:0000313" key="1">
    <source>
        <dbReference type="EMBL" id="KKU75972.1"/>
    </source>
</evidence>
<sequence>MIFVFFGALIFSLAGMAVIPLRHLSYIRGREQEDQQSESVVRAYVVGLISRFEEWYRSSAREWFLKFLDRVLKIFERAAGRIAGQTKALRFMIQEHFRVIPRESLYWKQIRTWKQSNGNGSVDVYTATISRGEDTDISNHAL</sequence>
<proteinExistence type="predicted"/>